<dbReference type="EC" id="2.3.1.-" evidence="4"/>
<evidence type="ECO:0000259" key="7">
    <source>
        <dbReference type="PROSITE" id="PS51826"/>
    </source>
</evidence>
<dbReference type="CDD" id="cd06849">
    <property type="entry name" value="lipoyl_domain"/>
    <property type="match status" value="1"/>
</dbReference>
<dbReference type="PANTHER" id="PTHR23151:SF90">
    <property type="entry name" value="DIHYDROLIPOYLLYSINE-RESIDUE ACETYLTRANSFERASE COMPONENT OF PYRUVATE DEHYDROGENASE COMPLEX, MITOCHONDRIAL-RELATED"/>
    <property type="match status" value="1"/>
</dbReference>
<dbReference type="InterPro" id="IPR023213">
    <property type="entry name" value="CAT-like_dom_sf"/>
</dbReference>
<feature type="domain" description="Peripheral subunit-binding (PSBD)" evidence="7">
    <location>
        <begin position="128"/>
        <end position="165"/>
    </location>
</feature>
<reference evidence="9" key="1">
    <citation type="journal article" date="2019" name="Int. J. Syst. Evol. Microbiol.">
        <title>The Global Catalogue of Microorganisms (GCM) 10K type strain sequencing project: providing services to taxonomists for standard genome sequencing and annotation.</title>
        <authorList>
            <consortium name="The Broad Institute Genomics Platform"/>
            <consortium name="The Broad Institute Genome Sequencing Center for Infectious Disease"/>
            <person name="Wu L."/>
            <person name="Ma J."/>
        </authorList>
    </citation>
    <scope>NUCLEOTIDE SEQUENCE [LARGE SCALE GENOMIC DNA]</scope>
    <source>
        <strain evidence="9">XZYJ18</strain>
    </source>
</reference>
<dbReference type="Pfam" id="PF02817">
    <property type="entry name" value="E3_binding"/>
    <property type="match status" value="1"/>
</dbReference>
<comment type="caution">
    <text evidence="8">The sequence shown here is derived from an EMBL/GenBank/DDBJ whole genome shotgun (WGS) entry which is preliminary data.</text>
</comment>
<feature type="compositionally biased region" description="Low complexity" evidence="5">
    <location>
        <begin position="113"/>
        <end position="125"/>
    </location>
</feature>
<dbReference type="Gene3D" id="4.10.320.10">
    <property type="entry name" value="E3-binding domain"/>
    <property type="match status" value="1"/>
</dbReference>
<comment type="cofactor">
    <cofactor evidence="1 4">
        <name>(R)-lipoate</name>
        <dbReference type="ChEBI" id="CHEBI:83088"/>
    </cofactor>
</comment>
<keyword evidence="4 8" id="KW-0012">Acyltransferase</keyword>
<dbReference type="SUPFAM" id="SSF51230">
    <property type="entry name" value="Single hybrid motif"/>
    <property type="match status" value="1"/>
</dbReference>
<sequence>MTEIYMPRLSDTMEEGVISSWVKKVGDKVASGDVLVEIETDKAVMEYEAYEDGFLVEQSVSEGDTVPIGAVIGVLGDSPDAVPEESGAPAAEPAESAAPAAEAEPAPAPAEPEPAAAPAAEGTAPRPLSSPLARRLAREYGLDIESIDGSGPKGRVVRADIEAAARRQRESGAPAAAAPAAAPAPAAAGRPQDAYDDGRASEEVKISNVRKVVARRLTQSKQEVPHFYLRRTIDAEALKEFRGQINEQLASTGVKVSFNDLIVKAVATTLAAHPECNTSWVDDRLLRHGRINVGVAVAVEGGLVVPVLHDTDAMPLSQIATSTRELAGRARDGKLKPQEMSGGTFSVSNLGMFGVDSFSAVINPPEAAILAVGAMKQQPVVRDGEIVARNTIALELSVDHRAIDGAVGAAFLKDLTDVLENPMRIIL</sequence>
<dbReference type="Pfam" id="PF00198">
    <property type="entry name" value="2-oxoacid_dh"/>
    <property type="match status" value="1"/>
</dbReference>
<dbReference type="RefSeq" id="WP_378577573.1">
    <property type="nucleotide sequence ID" value="NZ_JBHSFQ010000024.1"/>
</dbReference>
<dbReference type="InterPro" id="IPR004167">
    <property type="entry name" value="PSBD"/>
</dbReference>
<name>A0ABV9E235_9ACTN</name>
<accession>A0ABV9E235</accession>
<feature type="region of interest" description="Disordered" evidence="5">
    <location>
        <begin position="77"/>
        <end position="131"/>
    </location>
</feature>
<evidence type="ECO:0000313" key="9">
    <source>
        <dbReference type="Proteomes" id="UP001595923"/>
    </source>
</evidence>
<feature type="domain" description="Lipoyl-binding" evidence="6">
    <location>
        <begin position="1"/>
        <end position="76"/>
    </location>
</feature>
<evidence type="ECO:0000256" key="5">
    <source>
        <dbReference type="SAM" id="MobiDB-lite"/>
    </source>
</evidence>
<feature type="compositionally biased region" description="Low complexity" evidence="5">
    <location>
        <begin position="84"/>
        <end position="105"/>
    </location>
</feature>
<proteinExistence type="inferred from homology"/>
<protein>
    <recommendedName>
        <fullName evidence="4">Dihydrolipoamide acetyltransferase component of pyruvate dehydrogenase complex</fullName>
        <ecNumber evidence="4">2.3.1.-</ecNumber>
    </recommendedName>
</protein>
<evidence type="ECO:0000259" key="6">
    <source>
        <dbReference type="PROSITE" id="PS50968"/>
    </source>
</evidence>
<gene>
    <name evidence="8" type="ORF">ACFO4E_21565</name>
</gene>
<feature type="compositionally biased region" description="Low complexity" evidence="5">
    <location>
        <begin position="173"/>
        <end position="188"/>
    </location>
</feature>
<dbReference type="Gene3D" id="2.40.50.100">
    <property type="match status" value="1"/>
</dbReference>
<dbReference type="InterPro" id="IPR011053">
    <property type="entry name" value="Single_hybrid_motif"/>
</dbReference>
<dbReference type="EMBL" id="JBHSFQ010000024">
    <property type="protein sequence ID" value="MFC4564456.1"/>
    <property type="molecule type" value="Genomic_DNA"/>
</dbReference>
<keyword evidence="3 4" id="KW-0450">Lipoyl</keyword>
<dbReference type="GO" id="GO:0016746">
    <property type="term" value="F:acyltransferase activity"/>
    <property type="evidence" value="ECO:0007669"/>
    <property type="project" value="UniProtKB-KW"/>
</dbReference>
<keyword evidence="9" id="KW-1185">Reference proteome</keyword>
<dbReference type="Pfam" id="PF00364">
    <property type="entry name" value="Biotin_lipoyl"/>
    <property type="match status" value="1"/>
</dbReference>
<comment type="similarity">
    <text evidence="2 4">Belongs to the 2-oxoacid dehydrogenase family.</text>
</comment>
<evidence type="ECO:0000313" key="8">
    <source>
        <dbReference type="EMBL" id="MFC4564456.1"/>
    </source>
</evidence>
<dbReference type="SUPFAM" id="SSF47005">
    <property type="entry name" value="Peripheral subunit-binding domain of 2-oxo acid dehydrogenase complex"/>
    <property type="match status" value="1"/>
</dbReference>
<dbReference type="PROSITE" id="PS50968">
    <property type="entry name" value="BIOTINYL_LIPOYL"/>
    <property type="match status" value="1"/>
</dbReference>
<evidence type="ECO:0000256" key="4">
    <source>
        <dbReference type="RuleBase" id="RU003423"/>
    </source>
</evidence>
<evidence type="ECO:0000256" key="1">
    <source>
        <dbReference type="ARBA" id="ARBA00001938"/>
    </source>
</evidence>
<dbReference type="InterPro" id="IPR036625">
    <property type="entry name" value="E3-bd_dom_sf"/>
</dbReference>
<evidence type="ECO:0000256" key="3">
    <source>
        <dbReference type="ARBA" id="ARBA00022823"/>
    </source>
</evidence>
<dbReference type="InterPro" id="IPR045257">
    <property type="entry name" value="E2/Pdx1"/>
</dbReference>
<dbReference type="PROSITE" id="PS51826">
    <property type="entry name" value="PSBD"/>
    <property type="match status" value="1"/>
</dbReference>
<dbReference type="Proteomes" id="UP001595923">
    <property type="component" value="Unassembled WGS sequence"/>
</dbReference>
<feature type="region of interest" description="Disordered" evidence="5">
    <location>
        <begin position="165"/>
        <end position="200"/>
    </location>
</feature>
<dbReference type="SUPFAM" id="SSF52777">
    <property type="entry name" value="CoA-dependent acyltransferases"/>
    <property type="match status" value="1"/>
</dbReference>
<dbReference type="InterPro" id="IPR000089">
    <property type="entry name" value="Biotin_lipoyl"/>
</dbReference>
<dbReference type="Gene3D" id="3.30.559.10">
    <property type="entry name" value="Chloramphenicol acetyltransferase-like domain"/>
    <property type="match status" value="1"/>
</dbReference>
<dbReference type="PANTHER" id="PTHR23151">
    <property type="entry name" value="DIHYDROLIPOAMIDE ACETYL/SUCCINYL-TRANSFERASE-RELATED"/>
    <property type="match status" value="1"/>
</dbReference>
<evidence type="ECO:0000256" key="2">
    <source>
        <dbReference type="ARBA" id="ARBA00007317"/>
    </source>
</evidence>
<keyword evidence="4 8" id="KW-0808">Transferase</keyword>
<dbReference type="InterPro" id="IPR001078">
    <property type="entry name" value="2-oxoacid_DH_actylTfrase"/>
</dbReference>
<organism evidence="8 9">
    <name type="scientific">Nocardiopsis mangrovi</name>
    <dbReference type="NCBI Taxonomy" id="1179818"/>
    <lineage>
        <taxon>Bacteria</taxon>
        <taxon>Bacillati</taxon>
        <taxon>Actinomycetota</taxon>
        <taxon>Actinomycetes</taxon>
        <taxon>Streptosporangiales</taxon>
        <taxon>Nocardiopsidaceae</taxon>
        <taxon>Nocardiopsis</taxon>
    </lineage>
</organism>